<feature type="non-terminal residue" evidence="2">
    <location>
        <position position="184"/>
    </location>
</feature>
<dbReference type="EMBL" id="JAHFYH010000121">
    <property type="protein sequence ID" value="KAH0212195.1"/>
    <property type="molecule type" value="Genomic_DNA"/>
</dbReference>
<proteinExistence type="predicted"/>
<name>A0A9P8GAQ8_AURME</name>
<evidence type="ECO:0000313" key="2">
    <source>
        <dbReference type="EMBL" id="KAH0212195.1"/>
    </source>
</evidence>
<reference evidence="2" key="2">
    <citation type="submission" date="2021-08" db="EMBL/GenBank/DDBJ databases">
        <authorList>
            <person name="Gostincar C."/>
            <person name="Sun X."/>
            <person name="Song Z."/>
            <person name="Gunde-Cimerman N."/>
        </authorList>
    </citation>
    <scope>NUCLEOTIDE SEQUENCE</scope>
    <source>
        <strain evidence="2">EXF-8016</strain>
    </source>
</reference>
<dbReference type="OrthoDB" id="3834303at2759"/>
<comment type="caution">
    <text evidence="2">The sequence shown here is derived from an EMBL/GenBank/DDBJ whole genome shotgun (WGS) entry which is preliminary data.</text>
</comment>
<feature type="region of interest" description="Disordered" evidence="1">
    <location>
        <begin position="1"/>
        <end position="24"/>
    </location>
</feature>
<dbReference type="AlphaFoldDB" id="A0A9P8GAQ8"/>
<accession>A0A9P8GAQ8</accession>
<dbReference type="Proteomes" id="UP000767238">
    <property type="component" value="Unassembled WGS sequence"/>
</dbReference>
<evidence type="ECO:0000256" key="1">
    <source>
        <dbReference type="SAM" id="MobiDB-lite"/>
    </source>
</evidence>
<organism evidence="2 3">
    <name type="scientific">Aureobasidium melanogenum</name>
    <name type="common">Aureobasidium pullulans var. melanogenum</name>
    <dbReference type="NCBI Taxonomy" id="46634"/>
    <lineage>
        <taxon>Eukaryota</taxon>
        <taxon>Fungi</taxon>
        <taxon>Dikarya</taxon>
        <taxon>Ascomycota</taxon>
        <taxon>Pezizomycotina</taxon>
        <taxon>Dothideomycetes</taxon>
        <taxon>Dothideomycetidae</taxon>
        <taxon>Dothideales</taxon>
        <taxon>Saccotheciaceae</taxon>
        <taxon>Aureobasidium</taxon>
    </lineage>
</organism>
<feature type="compositionally biased region" description="Basic and acidic residues" evidence="1">
    <location>
        <begin position="1"/>
        <end position="21"/>
    </location>
</feature>
<gene>
    <name evidence="2" type="ORF">KCV03_g9445</name>
</gene>
<protein>
    <submittedName>
        <fullName evidence="2">Uncharacterized protein</fullName>
    </submittedName>
</protein>
<evidence type="ECO:0000313" key="3">
    <source>
        <dbReference type="Proteomes" id="UP000767238"/>
    </source>
</evidence>
<sequence>MNDRAHERDRPVGEGDSHHNDTPVIQLDLDAKTRHERAMELESQAQTLSREMDKIDAEGHQHYREWNRYNRRYLRLQKRMGNTAEPLVLDIDDTAQLQKVSDLLAFDTQRANFQLAMTQIRQRLLEIQAELKKMYIEFAMLLGSQESPGFAKDMQWFAEEEKRHHNIRRKLGELMLKSAGIGQD</sequence>
<reference evidence="2" key="1">
    <citation type="journal article" date="2021" name="J Fungi (Basel)">
        <title>Virulence traits and population genomics of the black yeast Aureobasidium melanogenum.</title>
        <authorList>
            <person name="Cernosa A."/>
            <person name="Sun X."/>
            <person name="Gostincar C."/>
            <person name="Fang C."/>
            <person name="Gunde-Cimerman N."/>
            <person name="Song Z."/>
        </authorList>
    </citation>
    <scope>NUCLEOTIDE SEQUENCE</scope>
    <source>
        <strain evidence="2">EXF-8016</strain>
    </source>
</reference>